<gene>
    <name evidence="2" type="ORF">LCGC14_1968630</name>
</gene>
<sequence length="61" mass="7208">MYKWYDKIKEPNRFLIFFIPTALLIVGVNVSNLYVNVACWILLLTLLGTRMVYIHKGKRYG</sequence>
<accession>A0A0F9G0M0</accession>
<feature type="transmembrane region" description="Helical" evidence="1">
    <location>
        <begin position="34"/>
        <end position="53"/>
    </location>
</feature>
<keyword evidence="1" id="KW-0472">Membrane</keyword>
<evidence type="ECO:0000256" key="1">
    <source>
        <dbReference type="SAM" id="Phobius"/>
    </source>
</evidence>
<reference evidence="2" key="1">
    <citation type="journal article" date="2015" name="Nature">
        <title>Complex archaea that bridge the gap between prokaryotes and eukaryotes.</title>
        <authorList>
            <person name="Spang A."/>
            <person name="Saw J.H."/>
            <person name="Jorgensen S.L."/>
            <person name="Zaremba-Niedzwiedzka K."/>
            <person name="Martijn J."/>
            <person name="Lind A.E."/>
            <person name="van Eijk R."/>
            <person name="Schleper C."/>
            <person name="Guy L."/>
            <person name="Ettema T.J."/>
        </authorList>
    </citation>
    <scope>NUCLEOTIDE SEQUENCE</scope>
</reference>
<organism evidence="2">
    <name type="scientific">marine sediment metagenome</name>
    <dbReference type="NCBI Taxonomy" id="412755"/>
    <lineage>
        <taxon>unclassified sequences</taxon>
        <taxon>metagenomes</taxon>
        <taxon>ecological metagenomes</taxon>
    </lineage>
</organism>
<protein>
    <submittedName>
        <fullName evidence="2">Uncharacterized protein</fullName>
    </submittedName>
</protein>
<dbReference type="EMBL" id="LAZR01021810">
    <property type="protein sequence ID" value="KKL84041.1"/>
    <property type="molecule type" value="Genomic_DNA"/>
</dbReference>
<name>A0A0F9G0M0_9ZZZZ</name>
<keyword evidence="1" id="KW-0812">Transmembrane</keyword>
<keyword evidence="1" id="KW-1133">Transmembrane helix</keyword>
<evidence type="ECO:0000313" key="2">
    <source>
        <dbReference type="EMBL" id="KKL84041.1"/>
    </source>
</evidence>
<comment type="caution">
    <text evidence="2">The sequence shown here is derived from an EMBL/GenBank/DDBJ whole genome shotgun (WGS) entry which is preliminary data.</text>
</comment>
<feature type="transmembrane region" description="Helical" evidence="1">
    <location>
        <begin position="12"/>
        <end position="28"/>
    </location>
</feature>
<proteinExistence type="predicted"/>
<dbReference type="AlphaFoldDB" id="A0A0F9G0M0"/>